<feature type="domain" description="CHAT" evidence="1">
    <location>
        <begin position="816"/>
        <end position="1127"/>
    </location>
</feature>
<dbReference type="EMBL" id="JAVFKD010000004">
    <property type="protein sequence ID" value="KAK5995277.1"/>
    <property type="molecule type" value="Genomic_DNA"/>
</dbReference>
<organism evidence="2 3">
    <name type="scientific">Cladobotryum mycophilum</name>
    <dbReference type="NCBI Taxonomy" id="491253"/>
    <lineage>
        <taxon>Eukaryota</taxon>
        <taxon>Fungi</taxon>
        <taxon>Dikarya</taxon>
        <taxon>Ascomycota</taxon>
        <taxon>Pezizomycotina</taxon>
        <taxon>Sordariomycetes</taxon>
        <taxon>Hypocreomycetidae</taxon>
        <taxon>Hypocreales</taxon>
        <taxon>Hypocreaceae</taxon>
        <taxon>Cladobotryum</taxon>
    </lineage>
</organism>
<gene>
    <name evidence="2" type="ORF">PT974_03677</name>
</gene>
<dbReference type="Proteomes" id="UP001338125">
    <property type="component" value="Unassembled WGS sequence"/>
</dbReference>
<dbReference type="InterPro" id="IPR024983">
    <property type="entry name" value="CHAT_dom"/>
</dbReference>
<comment type="caution">
    <text evidence="2">The sequence shown here is derived from an EMBL/GenBank/DDBJ whole genome shotgun (WGS) entry which is preliminary data.</text>
</comment>
<dbReference type="PANTHER" id="PTHR19959">
    <property type="entry name" value="KINESIN LIGHT CHAIN"/>
    <property type="match status" value="1"/>
</dbReference>
<accession>A0ABR0ST07</accession>
<dbReference type="Gene3D" id="1.25.40.10">
    <property type="entry name" value="Tetratricopeptide repeat domain"/>
    <property type="match status" value="2"/>
</dbReference>
<sequence length="1129" mass="126675">MNSKSSDGQAPEQPLELRYEEPDEYALALAEQGQLSSRRYQQTGEEKYLQSAVSYCEEAYRRASKNHPMRHKIMDSLSRRLLERYRRHQDPLDLSNAVILGREAVQTVGSQDPHRSSIINGLSVLLRTSYQAEGKVESLEEAIQLGRDTIALYPEDPRRNLALKTNLATSLTLMYDATNNSKYLAQSVELKREVERLTDDGDPKKPARQCNLGNSIGKWFELTNNIEDLEEALEYNRRAVNHPLAVKDQENWNNMVNCYSVRLLWYFQRIRNRESLDESMRLMQELVKTSTGHPMHIQYVNNLCNRLLERYELDGNPDDLRRATETVENVLPQARKAQNWINRALLLSTLSHASRTRYRATGALKDLEQALSFVNEATEAMPMDSVEYCTVLQDKALTLLTAFERFGRESDLDMAIQCGEESVRSTFRKDRKAVAYSNLATFYGTRWRQCGKHVADLEAAINCGRRSLEMQDDNFQALVNLSVWLKASVELETAEGSVPSTAEEEVIGEAIELAEAAFKIMQATPDHPERSKVAITLVATREARYRNSRGRSEKIYGDRARSKEVLEQMMTADKSLLTDRILIAISLGQIASTESNWDKVYEATAAAVKHLPSLVSGSLDQTDQQHVLLQFPGLAREAAAAALAAGRSPYDALQLLEQGRCLISGGRFERRIDIQRLRSVRSDLAEKVEDLYHILDSDRPQPGHTLQTTESGISLSQRRRAESDLVSLISDIRKDNQTKDFFRYVDPRSLLAGKLTSAVVVINVSVQSHAFLVREESVTSLALPGLEENNTSFRQMVARFAKKMTLRPVPFDIHNELEWLWDTVVGPILEHLGMVESPSEDGQWPRVCWVPTGPLSQLPLHAAGYHNDNSKRTALDRVVSSYSPSIKFLQFAAESEGRLSRRTAMNRRRALIASMASTPKMPRLPHAREEAKAIGRQLQPHVCINEVDTPSSSYLIGELQRCDVFHFSGHGKSDLTDPMKSAIAVADGHVTVGDLVDLNFSLNPPLLAYLSACLTGSTMVDGLVDEGIHLAASFLAAGFQNVIAALWKVGDSDSAMVAHKLYEHVISSSLANSSISMALHLSLRDMRGTRTEDASRGLILKRDMSSAETPAKRLNHSYSWISYIHLGFC</sequence>
<evidence type="ECO:0000313" key="2">
    <source>
        <dbReference type="EMBL" id="KAK5995277.1"/>
    </source>
</evidence>
<proteinExistence type="predicted"/>
<protein>
    <recommendedName>
        <fullName evidence="1">CHAT domain-containing protein</fullName>
    </recommendedName>
</protein>
<reference evidence="2 3" key="1">
    <citation type="submission" date="2024-01" db="EMBL/GenBank/DDBJ databases">
        <title>Complete genome of Cladobotryum mycophilum ATHUM6906.</title>
        <authorList>
            <person name="Christinaki A.C."/>
            <person name="Myridakis A.I."/>
            <person name="Kouvelis V.N."/>
        </authorList>
    </citation>
    <scope>NUCLEOTIDE SEQUENCE [LARGE SCALE GENOMIC DNA]</scope>
    <source>
        <strain evidence="2 3">ATHUM6906</strain>
    </source>
</reference>
<dbReference type="InterPro" id="IPR011990">
    <property type="entry name" value="TPR-like_helical_dom_sf"/>
</dbReference>
<dbReference type="PANTHER" id="PTHR19959:SF119">
    <property type="entry name" value="FUNGAL LIPASE-LIKE DOMAIN-CONTAINING PROTEIN"/>
    <property type="match status" value="1"/>
</dbReference>
<name>A0ABR0ST07_9HYPO</name>
<evidence type="ECO:0000259" key="1">
    <source>
        <dbReference type="Pfam" id="PF12770"/>
    </source>
</evidence>
<dbReference type="Pfam" id="PF12770">
    <property type="entry name" value="CHAT"/>
    <property type="match status" value="1"/>
</dbReference>
<keyword evidence="3" id="KW-1185">Reference proteome</keyword>
<evidence type="ECO:0000313" key="3">
    <source>
        <dbReference type="Proteomes" id="UP001338125"/>
    </source>
</evidence>